<dbReference type="RefSeq" id="WP_161826715.1">
    <property type="nucleotide sequence ID" value="NZ_WVIC01000045.1"/>
</dbReference>
<organism evidence="1 2">
    <name type="scientific">Petrachloros mirabilis ULC683</name>
    <dbReference type="NCBI Taxonomy" id="2781853"/>
    <lineage>
        <taxon>Bacteria</taxon>
        <taxon>Bacillati</taxon>
        <taxon>Cyanobacteriota</taxon>
        <taxon>Cyanophyceae</taxon>
        <taxon>Synechococcales</taxon>
        <taxon>Petrachlorosaceae</taxon>
        <taxon>Petrachloros</taxon>
        <taxon>Petrachloros mirabilis</taxon>
    </lineage>
</organism>
<protein>
    <submittedName>
        <fullName evidence="1">Uncharacterized protein</fullName>
    </submittedName>
</protein>
<name>A0A8K2A8N6_9CYAN</name>
<evidence type="ECO:0000313" key="1">
    <source>
        <dbReference type="EMBL" id="NCJ08239.1"/>
    </source>
</evidence>
<gene>
    <name evidence="1" type="ORF">GS597_17340</name>
</gene>
<keyword evidence="2" id="KW-1185">Reference proteome</keyword>
<evidence type="ECO:0000313" key="2">
    <source>
        <dbReference type="Proteomes" id="UP000607397"/>
    </source>
</evidence>
<dbReference type="Proteomes" id="UP000607397">
    <property type="component" value="Unassembled WGS sequence"/>
</dbReference>
<dbReference type="EMBL" id="WVIC01000045">
    <property type="protein sequence ID" value="NCJ08239.1"/>
    <property type="molecule type" value="Genomic_DNA"/>
</dbReference>
<reference evidence="1" key="1">
    <citation type="submission" date="2019-12" db="EMBL/GenBank/DDBJ databases">
        <title>High-Quality draft genome sequences of three cyanobacteria isolated from the limestone walls of the Old Cathedral of Coimbra.</title>
        <authorList>
            <person name="Tiago I."/>
            <person name="Soares F."/>
            <person name="Portugal A."/>
        </authorList>
    </citation>
    <scope>NUCLEOTIDE SEQUENCE [LARGE SCALE GENOMIC DNA]</scope>
    <source>
        <strain evidence="1">C</strain>
    </source>
</reference>
<sequence length="344" mass="38486">MPPASRHPRLAQRTNTPYPAQTPALIFRAKAGEPAVNFRLPLPQGALPPTSQATILQGSQIGTLSLQVDRDRIHSLDQYTWQLEPSSYAYLGRSGYKGVQLHYTYSAIDQPTSTLRLFCQTLDLRQDGEHRCRLSGSGPVLQGDLNTLGRLDLGTVGDALTPTLTTEQQRFYDRGFELGQRDRQINLSADYQRYRSEYTPTFAADFREGYATGYSNEQPRPQSPNDLGTGNRSIYVGRGNLLIYPASGQSREQRYALTGVEIRPETPDQTRLVWTVENQTQPVVMLGTSEPATSHPDRRIRLRAIDDIPAQGTLEIGSTGRIRTLERIFMGSSDQEVTLDFRPN</sequence>
<dbReference type="AlphaFoldDB" id="A0A8K2A8N6"/>
<comment type="caution">
    <text evidence="1">The sequence shown here is derived from an EMBL/GenBank/DDBJ whole genome shotgun (WGS) entry which is preliminary data.</text>
</comment>
<proteinExistence type="predicted"/>
<accession>A0A8K2A8N6</accession>